<sequence length="1511" mass="165037">MRLTTALDEYKRARGERFPEETRTVTGAFSGHGDRLVHVDPNGSLRDYSAPLSGLHGIDRSKLGVRTQRGTHWFADLETIRQHYYRDTRLVETEYDAGSFTVHQYDLTLGRAHVTHVELRGAVPQDAQLVGFLTMAPEGEEAGVGALVHEDSGPTGSSVLEVFHRTEHDYLTASTGISGVRGQRPERFAEIVDDDPVDFPRGEGERARDQTRMTGDFVVTAPLEREGRSNRTTLVTQLSDHREVDRGGALADLRACAGGHASADELRAAARDRTTVDVPESTPRSDLVRSDLRVADLLEGPTGARIAAPEFDPFHTNSGGYGYVWFRDDAEVARHVLAAGDRLDLPVGGLVERAARFHCDAQLPDGTWPHRVWAVDGSLAPGWANANVERDDDAVEYQADQTASAVAFLATLLRERRAVLDDDLTVSVRETVAEAVDALTRTVGDDGLPAPCQNVWEDATGRFTHTAATYVQAFAAVARAPVGRQLADRALAAAEAVFDGLDEVYDAERGAYPMRLVDGEPDGRLDAATLSLAEAVAAYDAVPETTLDDDRLERVAEHVVTTLDGLFRNPPESELAGLVRYEGDDWRTADQDREKVWSATTGMGAVAAAEVGVLLNERGRQGDAYLDRAADLYELLGEDGPLTTDAGYLAEQAFDDGDLDCAAPLGWSHALRLRTTALLDAEAALPARTSDIEGPTDRMRWTTGEKYGLGTAADHDAADPSRVWFTLTEGAMTEVRFPQVDLMNLRTLDFLVNDRADDDYTIRTHNESRVSDDTVERRVEPASDDALLFRHVFTEAGDGRGHRWELTVEYATDPEHDAVLADVQFSADDDDGDYEVFAVADTALVNSAAADRGLRLGEEGAHHLVARDPTAYTGETEEPFLVDEDGEGYSVAMAMAARDRFEWATVGAAGSEPLRALFAEGVRPEPLDTVDNQSVVLVGRLGTGAAVDSELALGFARAADTAAALGEADGALDRGFETVRAEYTDTWADFLADRSLPDSVADDRDLAAQYRTALMSLYAVEDKTYAGASIASPSVPWGEAVSADEPKGYGYNFVWSRDLYQVFTVFETVGELEVAAEQLAYIYEYQQDEDGFIPQNTYVNGITRWGGEQMDNISYPAVMAYHLAERGLDFDEVDYDYEQVRRSADYVARNGPESAQERWEEESGYSPSSIAAEIAGLACAGKLAVDTGHEADALVWTALADQWVNNVEDWTATETGTERHDETPYYVRVTRDGDPEAGHLRTLANAGPTLDERDIIDGGFLDLVRLGIKQADDEVVRNSVAEVDDTIRVDAGSAAGFYRYNGDGYGERERGDVGGPWSVEHKGKGRLWPLLTGERGEYELQLDEPDLSPADCLRAMQEFANSGRMIAEQVWDREHATDYDWVFGEGTGSATPLAWSMAQYVRLAHGVSAGEPVETPAVVRERYRDERLHEPDRSPALRVDTEFRGDQLVVSGETTGERVAVKTPVEGVVLEPDGTEFETTVGIERGENQVIVAAGAADVESSGTTVRRLQL</sequence>
<comment type="similarity">
    <text evidence="1">Belongs to the glycosyl hydrolase 15 family.</text>
</comment>
<feature type="domain" description="GH15-like" evidence="2">
    <location>
        <begin position="1089"/>
        <end position="1404"/>
    </location>
</feature>
<feature type="domain" description="DUF7997" evidence="4">
    <location>
        <begin position="1"/>
        <end position="246"/>
    </location>
</feature>
<evidence type="ECO:0000313" key="6">
    <source>
        <dbReference type="Proteomes" id="UP000595001"/>
    </source>
</evidence>
<dbReference type="KEGG" id="hlt:I7X12_17560"/>
<dbReference type="InterPro" id="IPR008928">
    <property type="entry name" value="6-hairpin_glycosidase_sf"/>
</dbReference>
<dbReference type="GO" id="GO:0030246">
    <property type="term" value="F:carbohydrate binding"/>
    <property type="evidence" value="ECO:0007669"/>
    <property type="project" value="InterPro"/>
</dbReference>
<dbReference type="Gene3D" id="2.70.98.10">
    <property type="match status" value="1"/>
</dbReference>
<dbReference type="InterPro" id="IPR011613">
    <property type="entry name" value="GH15-like"/>
</dbReference>
<accession>A0A7T3FXK8</accession>
<evidence type="ECO:0000259" key="2">
    <source>
        <dbReference type="Pfam" id="PF00723"/>
    </source>
</evidence>
<feature type="domain" description="GH15-like" evidence="2">
    <location>
        <begin position="1014"/>
        <end position="1087"/>
    </location>
</feature>
<dbReference type="GO" id="GO:0005975">
    <property type="term" value="P:carbohydrate metabolic process"/>
    <property type="evidence" value="ECO:0007669"/>
    <property type="project" value="InterPro"/>
</dbReference>
<dbReference type="Proteomes" id="UP000595001">
    <property type="component" value="Chromosome"/>
</dbReference>
<dbReference type="InterPro" id="IPR058310">
    <property type="entry name" value="DUF7997"/>
</dbReference>
<dbReference type="SUPFAM" id="SSF48208">
    <property type="entry name" value="Six-hairpin glycosidases"/>
    <property type="match status" value="2"/>
</dbReference>
<keyword evidence="6" id="KW-1185">Reference proteome</keyword>
<feature type="domain" description="Glucodextranase N-terminal" evidence="3">
    <location>
        <begin position="694"/>
        <end position="991"/>
    </location>
</feature>
<name>A0A7T3FXK8_9EURY</name>
<dbReference type="InterPro" id="IPR014718">
    <property type="entry name" value="GH-type_carb-bd"/>
</dbReference>
<dbReference type="InterPro" id="IPR012341">
    <property type="entry name" value="6hp_glycosidase-like_sf"/>
</dbReference>
<dbReference type="Pfam" id="PF09137">
    <property type="entry name" value="Glucodextran_N"/>
    <property type="match status" value="1"/>
</dbReference>
<dbReference type="GO" id="GO:0004553">
    <property type="term" value="F:hydrolase activity, hydrolyzing O-glycosyl compounds"/>
    <property type="evidence" value="ECO:0007669"/>
    <property type="project" value="TreeGrafter"/>
</dbReference>
<dbReference type="InterPro" id="IPR015220">
    <property type="entry name" value="Glucodextranase_N"/>
</dbReference>
<dbReference type="GeneID" id="60590339"/>
<organism evidence="5 6">
    <name type="scientific">Halosimplex litoreum</name>
    <dbReference type="NCBI Taxonomy" id="1198301"/>
    <lineage>
        <taxon>Archaea</taxon>
        <taxon>Methanobacteriati</taxon>
        <taxon>Methanobacteriota</taxon>
        <taxon>Stenosarchaea group</taxon>
        <taxon>Halobacteria</taxon>
        <taxon>Halobacteriales</taxon>
        <taxon>Haloarculaceae</taxon>
        <taxon>Halosimplex</taxon>
    </lineage>
</organism>
<dbReference type="PANTHER" id="PTHR31616">
    <property type="entry name" value="TREHALASE"/>
    <property type="match status" value="1"/>
</dbReference>
<gene>
    <name evidence="5" type="ORF">I7X12_17560</name>
</gene>
<proteinExistence type="inferred from homology"/>
<evidence type="ECO:0000259" key="4">
    <source>
        <dbReference type="Pfam" id="PF25978"/>
    </source>
</evidence>
<dbReference type="RefSeq" id="WP_198061318.1">
    <property type="nucleotide sequence ID" value="NZ_CP065856.1"/>
</dbReference>
<evidence type="ECO:0000259" key="3">
    <source>
        <dbReference type="Pfam" id="PF09137"/>
    </source>
</evidence>
<evidence type="ECO:0000313" key="5">
    <source>
        <dbReference type="EMBL" id="QPV62516.1"/>
    </source>
</evidence>
<dbReference type="Pfam" id="PF00723">
    <property type="entry name" value="Glyco_hydro_15"/>
    <property type="match status" value="3"/>
</dbReference>
<dbReference type="SUPFAM" id="SSF74650">
    <property type="entry name" value="Galactose mutarotase-like"/>
    <property type="match status" value="1"/>
</dbReference>
<dbReference type="EMBL" id="CP065856">
    <property type="protein sequence ID" value="QPV62516.1"/>
    <property type="molecule type" value="Genomic_DNA"/>
</dbReference>
<dbReference type="Gene3D" id="1.50.10.10">
    <property type="match status" value="2"/>
</dbReference>
<feature type="domain" description="GH15-like" evidence="2">
    <location>
        <begin position="297"/>
        <end position="541"/>
    </location>
</feature>
<evidence type="ECO:0000256" key="1">
    <source>
        <dbReference type="ARBA" id="ARBA00006188"/>
    </source>
</evidence>
<dbReference type="InterPro" id="IPR011013">
    <property type="entry name" value="Gal_mutarotase_sf_dom"/>
</dbReference>
<dbReference type="OrthoDB" id="36362at2157"/>
<protein>
    <submittedName>
        <fullName evidence="5">Glucoamylase</fullName>
    </submittedName>
</protein>
<dbReference type="Pfam" id="PF25978">
    <property type="entry name" value="DUF7997"/>
    <property type="match status" value="1"/>
</dbReference>
<reference evidence="5 6" key="1">
    <citation type="submission" date="2020-12" db="EMBL/GenBank/DDBJ databases">
        <title>Halosimplex halophilum sp. nov. and Halosimplex salinum sp. nov., two new members of the genus Halosimplex.</title>
        <authorList>
            <person name="Cui H.L."/>
        </authorList>
    </citation>
    <scope>NUCLEOTIDE SEQUENCE [LARGE SCALE GENOMIC DNA]</scope>
    <source>
        <strain evidence="5 6">YGH94</strain>
    </source>
</reference>
<dbReference type="PANTHER" id="PTHR31616:SF0">
    <property type="entry name" value="GLUCAN 1,4-ALPHA-GLUCOSIDASE"/>
    <property type="match status" value="1"/>
</dbReference>